<dbReference type="AlphaFoldDB" id="A0ABD1V8N7"/>
<name>A0ABD1V8N7_9LAMI</name>
<feature type="region of interest" description="Disordered" evidence="1">
    <location>
        <begin position="376"/>
        <end position="402"/>
    </location>
</feature>
<reference evidence="3" key="1">
    <citation type="submission" date="2024-07" db="EMBL/GenBank/DDBJ databases">
        <title>Two chromosome-level genome assemblies of Korean endemic species Abeliophyllum distichum and Forsythia ovata (Oleaceae).</title>
        <authorList>
            <person name="Jang H."/>
        </authorList>
    </citation>
    <scope>NUCLEOTIDE SEQUENCE [LARGE SCALE GENOMIC DNA]</scope>
</reference>
<feature type="compositionally biased region" description="Basic and acidic residues" evidence="1">
    <location>
        <begin position="297"/>
        <end position="312"/>
    </location>
</feature>
<dbReference type="Proteomes" id="UP001604336">
    <property type="component" value="Unassembled WGS sequence"/>
</dbReference>
<comment type="caution">
    <text evidence="2">The sequence shown here is derived from an EMBL/GenBank/DDBJ whole genome shotgun (WGS) entry which is preliminary data.</text>
</comment>
<feature type="region of interest" description="Disordered" evidence="1">
    <location>
        <begin position="268"/>
        <end position="352"/>
    </location>
</feature>
<sequence>MSSSAIGRDALRRAGDEASFPVSPSMEGVLPIRGIYGNTGETISIYAASSLSEADDPFRADVVRWAALDVPSIMVEEDLKKLREAYRIPADVELMLPEPNERACFPRRGCAALHLNAFVSGMCLPLHLLFRRILRAYGLAPTQIVYQPRKLSKKKGREEEAGWDYFYPWGSHKLLVTGCPSSIKQWKESWFWVSSNWQRVVDDPEPGLDVSSFYGIANTLPRYKPSRDVVDVVQSIHQAAPLTRSYRLILNKHRCLVELGLMASKAEMDQEGRPRPTLAHLTKQRSRVLVPGTAEDTSQKKVTEDLSREGIRTEVAAPNVVEVEDSGAPEGEAPLKRKRKSRTSGLGPSQPKKNAVELVDNYVIFAPQPRQRTLSVNPSGKVVFDSPPRVDPVSEGPGVGPFDSMKKLRELITPPRSRISEDMLKNISFFPFMGAQAVKKYFIPKWEEFASHEELEDVLEAGLDAAVRATTLQMKVLGEFQTRMQEHKKFVAEASKSD</sequence>
<accession>A0ABD1V8N7</accession>
<organism evidence="2 3">
    <name type="scientific">Abeliophyllum distichum</name>
    <dbReference type="NCBI Taxonomy" id="126358"/>
    <lineage>
        <taxon>Eukaryota</taxon>
        <taxon>Viridiplantae</taxon>
        <taxon>Streptophyta</taxon>
        <taxon>Embryophyta</taxon>
        <taxon>Tracheophyta</taxon>
        <taxon>Spermatophyta</taxon>
        <taxon>Magnoliopsida</taxon>
        <taxon>eudicotyledons</taxon>
        <taxon>Gunneridae</taxon>
        <taxon>Pentapetalae</taxon>
        <taxon>asterids</taxon>
        <taxon>lamiids</taxon>
        <taxon>Lamiales</taxon>
        <taxon>Oleaceae</taxon>
        <taxon>Forsythieae</taxon>
        <taxon>Abeliophyllum</taxon>
    </lineage>
</organism>
<evidence type="ECO:0000313" key="2">
    <source>
        <dbReference type="EMBL" id="KAL2533713.1"/>
    </source>
</evidence>
<proteinExistence type="predicted"/>
<evidence type="ECO:0000256" key="1">
    <source>
        <dbReference type="SAM" id="MobiDB-lite"/>
    </source>
</evidence>
<evidence type="ECO:0000313" key="3">
    <source>
        <dbReference type="Proteomes" id="UP001604336"/>
    </source>
</evidence>
<protein>
    <submittedName>
        <fullName evidence="2">Uncharacterized protein</fullName>
    </submittedName>
</protein>
<gene>
    <name evidence="2" type="ORF">Adt_07064</name>
</gene>
<keyword evidence="3" id="KW-1185">Reference proteome</keyword>
<dbReference type="EMBL" id="JBFOLK010000002">
    <property type="protein sequence ID" value="KAL2533713.1"/>
    <property type="molecule type" value="Genomic_DNA"/>
</dbReference>